<accession>A0A834WBY9</accession>
<dbReference type="EMBL" id="JAAIUW010000009">
    <property type="protein sequence ID" value="KAF7815568.1"/>
    <property type="molecule type" value="Genomic_DNA"/>
</dbReference>
<gene>
    <name evidence="2" type="ORF">G2W53_029537</name>
</gene>
<reference evidence="2" key="1">
    <citation type="submission" date="2020-09" db="EMBL/GenBank/DDBJ databases">
        <title>Genome-Enabled Discovery of Anthraquinone Biosynthesis in Senna tora.</title>
        <authorList>
            <person name="Kang S.-H."/>
            <person name="Pandey R.P."/>
            <person name="Lee C.-M."/>
            <person name="Sim J.-S."/>
            <person name="Jeong J.-T."/>
            <person name="Choi B.-S."/>
            <person name="Jung M."/>
            <person name="Ginzburg D."/>
            <person name="Zhao K."/>
            <person name="Won S.Y."/>
            <person name="Oh T.-J."/>
            <person name="Yu Y."/>
            <person name="Kim N.-H."/>
            <person name="Lee O.R."/>
            <person name="Lee T.-H."/>
            <person name="Bashyal P."/>
            <person name="Kim T.-S."/>
            <person name="Lee W.-H."/>
            <person name="Kawkins C."/>
            <person name="Kim C.-K."/>
            <person name="Kim J.S."/>
            <person name="Ahn B.O."/>
            <person name="Rhee S.Y."/>
            <person name="Sohng J.K."/>
        </authorList>
    </citation>
    <scope>NUCLEOTIDE SEQUENCE</scope>
    <source>
        <tissue evidence="2">Leaf</tissue>
    </source>
</reference>
<evidence type="ECO:0000313" key="3">
    <source>
        <dbReference type="Proteomes" id="UP000634136"/>
    </source>
</evidence>
<name>A0A834WBY9_9FABA</name>
<keyword evidence="3" id="KW-1185">Reference proteome</keyword>
<evidence type="ECO:0000256" key="1">
    <source>
        <dbReference type="SAM" id="MobiDB-lite"/>
    </source>
</evidence>
<feature type="region of interest" description="Disordered" evidence="1">
    <location>
        <begin position="69"/>
        <end position="112"/>
    </location>
</feature>
<organism evidence="2 3">
    <name type="scientific">Senna tora</name>
    <dbReference type="NCBI Taxonomy" id="362788"/>
    <lineage>
        <taxon>Eukaryota</taxon>
        <taxon>Viridiplantae</taxon>
        <taxon>Streptophyta</taxon>
        <taxon>Embryophyta</taxon>
        <taxon>Tracheophyta</taxon>
        <taxon>Spermatophyta</taxon>
        <taxon>Magnoliopsida</taxon>
        <taxon>eudicotyledons</taxon>
        <taxon>Gunneridae</taxon>
        <taxon>Pentapetalae</taxon>
        <taxon>rosids</taxon>
        <taxon>fabids</taxon>
        <taxon>Fabales</taxon>
        <taxon>Fabaceae</taxon>
        <taxon>Caesalpinioideae</taxon>
        <taxon>Cassia clade</taxon>
        <taxon>Senna</taxon>
    </lineage>
</organism>
<feature type="compositionally biased region" description="Polar residues" evidence="1">
    <location>
        <begin position="101"/>
        <end position="112"/>
    </location>
</feature>
<protein>
    <submittedName>
        <fullName evidence="2">Uncharacterized protein</fullName>
    </submittedName>
</protein>
<proteinExistence type="predicted"/>
<dbReference type="AlphaFoldDB" id="A0A834WBY9"/>
<dbReference type="Proteomes" id="UP000634136">
    <property type="component" value="Unassembled WGS sequence"/>
</dbReference>
<feature type="region of interest" description="Disordered" evidence="1">
    <location>
        <begin position="24"/>
        <end position="46"/>
    </location>
</feature>
<feature type="compositionally biased region" description="Basic and acidic residues" evidence="1">
    <location>
        <begin position="37"/>
        <end position="46"/>
    </location>
</feature>
<comment type="caution">
    <text evidence="2">The sequence shown here is derived from an EMBL/GenBank/DDBJ whole genome shotgun (WGS) entry which is preliminary data.</text>
</comment>
<feature type="compositionally biased region" description="Basic and acidic residues" evidence="1">
    <location>
        <begin position="81"/>
        <end position="95"/>
    </location>
</feature>
<evidence type="ECO:0000313" key="2">
    <source>
        <dbReference type="EMBL" id="KAF7815568.1"/>
    </source>
</evidence>
<sequence length="112" mass="13182">MEREKIKQEWIEKLINCKYNGSNDYYGAPSSSKKSHDKIEKMDDDRNIYKKVGDGEMQLMEAMKHQKFEQIQQSNSRRVKKDSNDEMVQNKEKHSAIPTPNLKNVSIQYNNA</sequence>